<dbReference type="EMBL" id="CP096019">
    <property type="protein sequence ID" value="UPM43950.1"/>
    <property type="molecule type" value="Genomic_DNA"/>
</dbReference>
<proteinExistence type="predicted"/>
<evidence type="ECO:0000259" key="2">
    <source>
        <dbReference type="PROSITE" id="PS51358"/>
    </source>
</evidence>
<dbReference type="Gene3D" id="1.10.287.660">
    <property type="entry name" value="Helix hairpin bin"/>
    <property type="match status" value="1"/>
</dbReference>
<feature type="domain" description="Nop" evidence="2">
    <location>
        <begin position="170"/>
        <end position="284"/>
    </location>
</feature>
<dbReference type="GO" id="GO:0030515">
    <property type="term" value="F:snoRNA binding"/>
    <property type="evidence" value="ECO:0007669"/>
    <property type="project" value="InterPro"/>
</dbReference>
<reference evidence="3" key="1">
    <citation type="submission" date="2022-04" db="EMBL/GenBank/DDBJ databases">
        <title>Halocatena sp. nov., isolated from a salt lake.</title>
        <authorList>
            <person name="Cui H.-L."/>
        </authorList>
    </citation>
    <scope>NUCLEOTIDE SEQUENCE</scope>
    <source>
        <strain evidence="3">AD-1</strain>
    </source>
</reference>
<dbReference type="Proteomes" id="UP000831768">
    <property type="component" value="Chromosome"/>
</dbReference>
<feature type="region of interest" description="Disordered" evidence="1">
    <location>
        <begin position="1"/>
        <end position="23"/>
    </location>
</feature>
<dbReference type="AlphaFoldDB" id="A0A8U0A418"/>
<dbReference type="GeneID" id="71927536"/>
<dbReference type="Gene3D" id="1.10.246.90">
    <property type="entry name" value="Nop domain"/>
    <property type="match status" value="1"/>
</dbReference>
<protein>
    <submittedName>
        <fullName evidence="3">NOP58 family protein</fullName>
    </submittedName>
</protein>
<name>A0A8U0A418_9EURY</name>
<dbReference type="KEGG" id="haad:MW046_05775"/>
<accession>A0A8U0A418</accession>
<gene>
    <name evidence="3" type="ORF">MW046_05775</name>
</gene>
<dbReference type="PROSITE" id="PS51358">
    <property type="entry name" value="NOP"/>
    <property type="match status" value="1"/>
</dbReference>
<dbReference type="InterPro" id="IPR045056">
    <property type="entry name" value="Nop56/Nop58"/>
</dbReference>
<evidence type="ECO:0000313" key="3">
    <source>
        <dbReference type="EMBL" id="UPM43950.1"/>
    </source>
</evidence>
<dbReference type="RefSeq" id="WP_247994608.1">
    <property type="nucleotide sequence ID" value="NZ_CP096019.1"/>
</dbReference>
<keyword evidence="4" id="KW-1185">Reference proteome</keyword>
<dbReference type="InterPro" id="IPR029012">
    <property type="entry name" value="Helix_hairpin_bin_sf"/>
</dbReference>
<evidence type="ECO:0000313" key="4">
    <source>
        <dbReference type="Proteomes" id="UP000831768"/>
    </source>
</evidence>
<organism evidence="3 4">
    <name type="scientific">Halocatena salina</name>
    <dbReference type="NCBI Taxonomy" id="2934340"/>
    <lineage>
        <taxon>Archaea</taxon>
        <taxon>Methanobacteriati</taxon>
        <taxon>Methanobacteriota</taxon>
        <taxon>Stenosarchaea group</taxon>
        <taxon>Halobacteria</taxon>
        <taxon>Halobacteriales</taxon>
        <taxon>Natronomonadaceae</taxon>
        <taxon>Halocatena</taxon>
    </lineage>
</organism>
<dbReference type="PANTHER" id="PTHR10894">
    <property type="entry name" value="NUCLEOLAR PROTEIN 5 NUCLEOLAR PROTEIN NOP5 NOP58"/>
    <property type="match status" value="1"/>
</dbReference>
<dbReference type="Pfam" id="PF01798">
    <property type="entry name" value="Nop"/>
    <property type="match status" value="1"/>
</dbReference>
<dbReference type="InterPro" id="IPR036070">
    <property type="entry name" value="Nop_dom_sf"/>
</dbReference>
<dbReference type="GO" id="GO:0031428">
    <property type="term" value="C:box C/D methylation guide snoRNP complex"/>
    <property type="evidence" value="ECO:0007669"/>
    <property type="project" value="InterPro"/>
</dbReference>
<dbReference type="PANTHER" id="PTHR10894:SF0">
    <property type="entry name" value="NUCLEOLAR PROTEIN 56"/>
    <property type="match status" value="1"/>
</dbReference>
<dbReference type="InterPro" id="IPR042239">
    <property type="entry name" value="Nop_C"/>
</dbReference>
<dbReference type="InterPro" id="IPR002687">
    <property type="entry name" value="Nop_dom"/>
</dbReference>
<evidence type="ECO:0000256" key="1">
    <source>
        <dbReference type="SAM" id="MobiDB-lite"/>
    </source>
</evidence>
<dbReference type="SUPFAM" id="SSF89124">
    <property type="entry name" value="Nop domain"/>
    <property type="match status" value="1"/>
</dbReference>
<sequence>MNEESVSDSGWFRGVDPGDRTDARDAIEHGTAADPAAWPDRAVESGFVEDRERYYEVLHDVTTAIARTQVREREGTDVQRIIHCVRAMDDVERVANELAERVSAWAGTSFDDPGTGIEYARQIADETTADSEDRREVLDARLGSLAARVRALDDEGQALRETIERVTPEVAPNVSMLAGPVLAARLIALAGGLETLAKKPSGTVQLLGAEDALFAHLSGRASAPKHGIIYVHEYVSGTVPEHRGTAARALAGKLTIAARIDHYSGDRRPELQTELDERIARIRERGS</sequence>